<reference evidence="1" key="1">
    <citation type="submission" date="2018-05" db="EMBL/GenBank/DDBJ databases">
        <authorList>
            <person name="Lanie J.A."/>
            <person name="Ng W.-L."/>
            <person name="Kazmierczak K.M."/>
            <person name="Andrzejewski T.M."/>
            <person name="Davidsen T.M."/>
            <person name="Wayne K.J."/>
            <person name="Tettelin H."/>
            <person name="Glass J.I."/>
            <person name="Rusch D."/>
            <person name="Podicherti R."/>
            <person name="Tsui H.-C.T."/>
            <person name="Winkler M.E."/>
        </authorList>
    </citation>
    <scope>NUCLEOTIDE SEQUENCE</scope>
</reference>
<protein>
    <submittedName>
        <fullName evidence="1">Uncharacterized protein</fullName>
    </submittedName>
</protein>
<evidence type="ECO:0000313" key="1">
    <source>
        <dbReference type="EMBL" id="SVA07215.1"/>
    </source>
</evidence>
<dbReference type="EMBL" id="UINC01003539">
    <property type="protein sequence ID" value="SVA07215.1"/>
    <property type="molecule type" value="Genomic_DNA"/>
</dbReference>
<accession>A0A381ST45</accession>
<dbReference type="AlphaFoldDB" id="A0A381ST45"/>
<sequence length="566" mass="66962">MFIYNSMIQGLELLAQRELQSAESLFLNVINDPHSQPEETKRARIYLNDIRACQTGNKNLDFDVYKKLIKKVVVSLDYIDDLLSEVYFSDASSYEELDRQFSSKIPSIISRLKQIKIRDISERDQLFQKIEKNGLQRVKKRLKEKKKLTVSEQKFDPFRWKTIFRKFIEQINPILLERHLELLDYILATGEIKLLDSLKLSVLTPKYIWIIESTLESEWYLLRSYFFKARSEIQSQFKRKEGTRKHWEETKYKKIKIFEACKFSEANIQKFLFIDKLNYKTLEEIFEFSQELGLDLKPRDVSLALRGVDKAKTHIKARGGFLMGSRKVFQNQLLDFGFSKGTAYTIAKQAKRSNNHQISESFQQSLQVISDEIVWYRIPPDCQRIKAEIEAQCVKHLSTVHIHLFERGRLNKLLLQAGKILIRRYLSKVYGDKVCELNCYFRLETIHQYYKLKFFEYHDSKIPSVSELIKVNRKKFQSRLLEGYKTFIQKRQLQIPSTLYKAVAAHKSTIKWEDAYTTPEEKLLLRFWFLRDHGIMIDQKIINSGVLKPGEDIWKFVKGQGEECNS</sequence>
<organism evidence="1">
    <name type="scientific">marine metagenome</name>
    <dbReference type="NCBI Taxonomy" id="408172"/>
    <lineage>
        <taxon>unclassified sequences</taxon>
        <taxon>metagenomes</taxon>
        <taxon>ecological metagenomes</taxon>
    </lineage>
</organism>
<name>A0A381ST45_9ZZZZ</name>
<proteinExistence type="predicted"/>
<gene>
    <name evidence="1" type="ORF">METZ01_LOCUS60069</name>
</gene>